<dbReference type="Pfam" id="PF13404">
    <property type="entry name" value="HTH_AsnC-type"/>
    <property type="match status" value="1"/>
</dbReference>
<dbReference type="SUPFAM" id="SSF54909">
    <property type="entry name" value="Dimeric alpha+beta barrel"/>
    <property type="match status" value="1"/>
</dbReference>
<reference evidence="5 6" key="1">
    <citation type="submission" date="2023-03" db="EMBL/GenBank/DDBJ databases">
        <title>Draft genome sequence of Streptomyces sp. RB6PN23 isolated from peat swamp forest in Thailand.</title>
        <authorList>
            <person name="Klaysubun C."/>
            <person name="Duangmal K."/>
        </authorList>
    </citation>
    <scope>NUCLEOTIDE SEQUENCE [LARGE SCALE GENOMIC DNA]</scope>
    <source>
        <strain evidence="5 6">RB6PN23</strain>
    </source>
</reference>
<dbReference type="Proteomes" id="UP001216579">
    <property type="component" value="Unassembled WGS sequence"/>
</dbReference>
<evidence type="ECO:0000313" key="6">
    <source>
        <dbReference type="Proteomes" id="UP001216579"/>
    </source>
</evidence>
<dbReference type="InterPro" id="IPR019888">
    <property type="entry name" value="Tscrpt_reg_AsnC-like"/>
</dbReference>
<organism evidence="5 6">
    <name type="scientific">Streptomyces silvisoli</name>
    <dbReference type="NCBI Taxonomy" id="3034235"/>
    <lineage>
        <taxon>Bacteria</taxon>
        <taxon>Bacillati</taxon>
        <taxon>Actinomycetota</taxon>
        <taxon>Actinomycetes</taxon>
        <taxon>Kitasatosporales</taxon>
        <taxon>Streptomycetaceae</taxon>
        <taxon>Streptomyces</taxon>
    </lineage>
</organism>
<dbReference type="InterPro" id="IPR036388">
    <property type="entry name" value="WH-like_DNA-bd_sf"/>
</dbReference>
<evidence type="ECO:0000313" key="5">
    <source>
        <dbReference type="EMBL" id="MDF3290318.1"/>
    </source>
</evidence>
<dbReference type="Pfam" id="PF01037">
    <property type="entry name" value="AsnC_trans_reg"/>
    <property type="match status" value="1"/>
</dbReference>
<gene>
    <name evidence="5" type="ORF">P3G67_13905</name>
</gene>
<keyword evidence="3" id="KW-0804">Transcription</keyword>
<proteinExistence type="predicted"/>
<dbReference type="PANTHER" id="PTHR30154:SF34">
    <property type="entry name" value="TRANSCRIPTIONAL REGULATOR AZLB"/>
    <property type="match status" value="1"/>
</dbReference>
<dbReference type="RefSeq" id="WP_276093753.1">
    <property type="nucleotide sequence ID" value="NZ_JARJBC010000007.1"/>
</dbReference>
<dbReference type="Pfam" id="PF13412">
    <property type="entry name" value="HTH_24"/>
    <property type="match status" value="1"/>
</dbReference>
<dbReference type="PANTHER" id="PTHR30154">
    <property type="entry name" value="LEUCINE-RESPONSIVE REGULATORY PROTEIN"/>
    <property type="match status" value="1"/>
</dbReference>
<dbReference type="PRINTS" id="PR00033">
    <property type="entry name" value="HTHASNC"/>
</dbReference>
<dbReference type="SUPFAM" id="SSF46785">
    <property type="entry name" value="Winged helix' DNA-binding domain"/>
    <property type="match status" value="2"/>
</dbReference>
<evidence type="ECO:0000256" key="2">
    <source>
        <dbReference type="ARBA" id="ARBA00023125"/>
    </source>
</evidence>
<name>A0ABT5ZMT3_9ACTN</name>
<dbReference type="EMBL" id="JARJBC010000007">
    <property type="protein sequence ID" value="MDF3290318.1"/>
    <property type="molecule type" value="Genomic_DNA"/>
</dbReference>
<evidence type="ECO:0000256" key="3">
    <source>
        <dbReference type="ARBA" id="ARBA00023163"/>
    </source>
</evidence>
<dbReference type="Gene3D" id="3.30.70.920">
    <property type="match status" value="1"/>
</dbReference>
<evidence type="ECO:0000259" key="4">
    <source>
        <dbReference type="PROSITE" id="PS50956"/>
    </source>
</evidence>
<dbReference type="InterPro" id="IPR019887">
    <property type="entry name" value="Tscrpt_reg_AsnC/Lrp_C"/>
</dbReference>
<dbReference type="InterPro" id="IPR011008">
    <property type="entry name" value="Dimeric_a/b-barrel"/>
</dbReference>
<dbReference type="SMART" id="SM00344">
    <property type="entry name" value="HTH_ASNC"/>
    <property type="match status" value="2"/>
</dbReference>
<evidence type="ECO:0000256" key="1">
    <source>
        <dbReference type="ARBA" id="ARBA00023015"/>
    </source>
</evidence>
<accession>A0ABT5ZMT3</accession>
<sequence length="349" mass="37596">MARPAIADSVTLESDDVRILRALQIDPRVGFATVATVLGLSELTVARRYRRMRRAGVIRVIGVVDPGALGQSRWMVRLRCRPGSVTALAEALAQRDDVSWVALSAAGSEVTCAVRSRSQEQRDDLLGRRLPRAAAVLDLQASVMLRQFLGGRGHYWAALTGALTPEQESALGPGDRPFTEQPVVRNQPCQLSGHDEKLLAALAADGRASLVQLAAAADLTPGRASRRLHALLSGGVVHIDVEIAPTALGYQARANLWMRVHPAKIKTVGRAMAQMPEVGFAVALSGPNNLHAVVHCRDLDELFEFTSDRVGTLPGVEAMEVSPVFRQIKQAGTRVDGDRLIDPPSGRSR</sequence>
<protein>
    <submittedName>
        <fullName evidence="5">Lrp/AsnC family transcriptional regulator</fullName>
    </submittedName>
</protein>
<keyword evidence="1" id="KW-0805">Transcription regulation</keyword>
<dbReference type="InterPro" id="IPR000485">
    <property type="entry name" value="AsnC-type_HTH_dom"/>
</dbReference>
<dbReference type="PROSITE" id="PS50956">
    <property type="entry name" value="HTH_ASNC_2"/>
    <property type="match status" value="1"/>
</dbReference>
<dbReference type="Gene3D" id="1.10.10.10">
    <property type="entry name" value="Winged helix-like DNA-binding domain superfamily/Winged helix DNA-binding domain"/>
    <property type="match status" value="2"/>
</dbReference>
<keyword evidence="2" id="KW-0238">DNA-binding</keyword>
<dbReference type="InterPro" id="IPR036390">
    <property type="entry name" value="WH_DNA-bd_sf"/>
</dbReference>
<keyword evidence="6" id="KW-1185">Reference proteome</keyword>
<comment type="caution">
    <text evidence="5">The sequence shown here is derived from an EMBL/GenBank/DDBJ whole genome shotgun (WGS) entry which is preliminary data.</text>
</comment>
<feature type="domain" description="HTH asnC-type" evidence="4">
    <location>
        <begin position="16"/>
        <end position="72"/>
    </location>
</feature>